<dbReference type="CDD" id="cd00685">
    <property type="entry name" value="Trans_IPPS_HT"/>
    <property type="match status" value="1"/>
</dbReference>
<evidence type="ECO:0000256" key="2">
    <source>
        <dbReference type="ARBA" id="ARBA00006706"/>
    </source>
</evidence>
<dbReference type="InterPro" id="IPR008949">
    <property type="entry name" value="Isoprenoid_synthase_dom_sf"/>
</dbReference>
<gene>
    <name evidence="8" type="primary">ispA</name>
    <name evidence="8" type="ORF">CSC2_09850</name>
</gene>
<dbReference type="SFLD" id="SFLDG01017">
    <property type="entry name" value="Polyprenyl_Transferase_Like"/>
    <property type="match status" value="1"/>
</dbReference>
<sequence>MSIEDIKGLIDEYLDNYFIDKGGENKLIYDAMAYSLNIGGKRIRPIIMMLTYNLYKENFQDILPMAGALEMIHTYSLIHDDLPCMDNDDLRRGKPTSHKVFGEAMAVLAGDGLLNEAFSIMINYSCSDKRLEALEATKVITDAAGGKGMIGGQVVDIINEGKSISEDTLKYMHEKKTGELIKAAILAGAILGEATERDIDILKEYGYKLGLAFQIKDDILDVLGSTEKLGKKVKSDENNNKTNFITVYGIEKSEGLCKEITAECLALLEKLNKDTGKLKELTLELLHRES</sequence>
<dbReference type="PANTHER" id="PTHR43281">
    <property type="entry name" value="FARNESYL DIPHOSPHATE SYNTHASE"/>
    <property type="match status" value="1"/>
</dbReference>
<evidence type="ECO:0000313" key="8">
    <source>
        <dbReference type="EMBL" id="GFZ30459.1"/>
    </source>
</evidence>
<dbReference type="Pfam" id="PF00348">
    <property type="entry name" value="polyprenyl_synt"/>
    <property type="match status" value="1"/>
</dbReference>
<reference evidence="8 9" key="1">
    <citation type="journal article" date="2021" name="Int. J. Syst. Evol. Microbiol.">
        <title>Clostridium zeae sp. nov., isolated from corn silage.</title>
        <authorList>
            <person name="Kobayashi H."/>
            <person name="Tanizawa Y."/>
            <person name="Yagura M."/>
            <person name="Sakamoto M."/>
            <person name="Ohkuma M."/>
            <person name="Tohno M."/>
        </authorList>
    </citation>
    <scope>NUCLEOTIDE SEQUENCE [LARGE SCALE GENOMIC DNA]</scope>
    <source>
        <strain evidence="8 9">CSC2</strain>
    </source>
</reference>
<evidence type="ECO:0000256" key="5">
    <source>
        <dbReference type="ARBA" id="ARBA00022842"/>
    </source>
</evidence>
<dbReference type="PROSITE" id="PS00444">
    <property type="entry name" value="POLYPRENYL_SYNTHASE_2"/>
    <property type="match status" value="1"/>
</dbReference>
<dbReference type="SUPFAM" id="SSF48576">
    <property type="entry name" value="Terpenoid synthases"/>
    <property type="match status" value="1"/>
</dbReference>
<comment type="similarity">
    <text evidence="2 7">Belongs to the FPP/GGPP synthase family.</text>
</comment>
<keyword evidence="3 7" id="KW-0808">Transferase</keyword>
<comment type="cofactor">
    <cofactor evidence="1">
        <name>Mg(2+)</name>
        <dbReference type="ChEBI" id="CHEBI:18420"/>
    </cofactor>
</comment>
<organism evidence="8 9">
    <name type="scientific">Clostridium zeae</name>
    <dbReference type="NCBI Taxonomy" id="2759022"/>
    <lineage>
        <taxon>Bacteria</taxon>
        <taxon>Bacillati</taxon>
        <taxon>Bacillota</taxon>
        <taxon>Clostridia</taxon>
        <taxon>Eubacteriales</taxon>
        <taxon>Clostridiaceae</taxon>
        <taxon>Clostridium</taxon>
    </lineage>
</organism>
<evidence type="ECO:0000313" key="9">
    <source>
        <dbReference type="Proteomes" id="UP000663802"/>
    </source>
</evidence>
<comment type="caution">
    <text evidence="8">The sequence shown here is derived from an EMBL/GenBank/DDBJ whole genome shotgun (WGS) entry which is preliminary data.</text>
</comment>
<dbReference type="InterPro" id="IPR000092">
    <property type="entry name" value="Polyprenyl_synt"/>
</dbReference>
<evidence type="ECO:0000256" key="7">
    <source>
        <dbReference type="RuleBase" id="RU004466"/>
    </source>
</evidence>
<keyword evidence="9" id="KW-1185">Reference proteome</keyword>
<dbReference type="Gene3D" id="1.10.600.10">
    <property type="entry name" value="Farnesyl Diphosphate Synthase"/>
    <property type="match status" value="1"/>
</dbReference>
<dbReference type="Proteomes" id="UP000663802">
    <property type="component" value="Unassembled WGS sequence"/>
</dbReference>
<keyword evidence="6" id="KW-0414">Isoprene biosynthesis</keyword>
<evidence type="ECO:0000256" key="4">
    <source>
        <dbReference type="ARBA" id="ARBA00022723"/>
    </source>
</evidence>
<proteinExistence type="inferred from homology"/>
<evidence type="ECO:0000256" key="1">
    <source>
        <dbReference type="ARBA" id="ARBA00001946"/>
    </source>
</evidence>
<dbReference type="NCBIfam" id="NF045485">
    <property type="entry name" value="FPPsyn"/>
    <property type="match status" value="1"/>
</dbReference>
<dbReference type="SFLD" id="SFLDS00005">
    <property type="entry name" value="Isoprenoid_Synthase_Type_I"/>
    <property type="match status" value="1"/>
</dbReference>
<evidence type="ECO:0000256" key="6">
    <source>
        <dbReference type="ARBA" id="ARBA00023229"/>
    </source>
</evidence>
<keyword evidence="4" id="KW-0479">Metal-binding</keyword>
<evidence type="ECO:0000256" key="3">
    <source>
        <dbReference type="ARBA" id="ARBA00022679"/>
    </source>
</evidence>
<dbReference type="EMBL" id="BMBA01000001">
    <property type="protein sequence ID" value="GFZ30459.1"/>
    <property type="molecule type" value="Genomic_DNA"/>
</dbReference>
<dbReference type="InterPro" id="IPR033749">
    <property type="entry name" value="Polyprenyl_synt_CS"/>
</dbReference>
<accession>A0ABQ1E6S5</accession>
<keyword evidence="5" id="KW-0460">Magnesium</keyword>
<dbReference type="InterPro" id="IPR053378">
    <property type="entry name" value="Prenyl_diphosphate_synthase"/>
</dbReference>
<name>A0ABQ1E6S5_9CLOT</name>
<protein>
    <submittedName>
        <fullName evidence="8">Geranyltranstransferase</fullName>
    </submittedName>
</protein>
<dbReference type="PROSITE" id="PS00723">
    <property type="entry name" value="POLYPRENYL_SYNTHASE_1"/>
    <property type="match status" value="1"/>
</dbReference>
<dbReference type="RefSeq" id="WP_206868432.1">
    <property type="nucleotide sequence ID" value="NZ_BMBA01000001.1"/>
</dbReference>
<dbReference type="PANTHER" id="PTHR43281:SF1">
    <property type="entry name" value="FARNESYL DIPHOSPHATE SYNTHASE"/>
    <property type="match status" value="1"/>
</dbReference>